<name>A0A2A2PHM1_9PSED</name>
<dbReference type="Proteomes" id="UP000217830">
    <property type="component" value="Unassembled WGS sequence"/>
</dbReference>
<proteinExistence type="predicted"/>
<keyword evidence="2" id="KW-1185">Reference proteome</keyword>
<comment type="caution">
    <text evidence="1">The sequence shown here is derived from an EMBL/GenBank/DDBJ whole genome shotgun (WGS) entry which is preliminary data.</text>
</comment>
<dbReference type="AlphaFoldDB" id="A0A2A2PHM1"/>
<evidence type="ECO:0000313" key="2">
    <source>
        <dbReference type="Proteomes" id="UP000217830"/>
    </source>
</evidence>
<accession>A0A2A2PHM1</accession>
<protein>
    <recommendedName>
        <fullName evidence="3">Bacterial Ig-like domain-containing protein</fullName>
    </recommendedName>
</protein>
<sequence length="922" mass="98878">MDIQSSTLNQLFVLYPLIIQGSITPVKPDGIADVGVSRALVTADPSGLEVLIDPWVELQMLASTKAAHDRVDVYVDGEKTPAGKTIAPGEENQRLSLYIPSDFFNQGVNTVNYVVTRVGGNVEESRKLIVLYNLRPSTSLVLTIPPDVVTHGVSADRAAQGVVFTFTYTNRRSFDRIEFKLGDTIFRFNVPDAPAPITLTLLTADFEKAGDGPDAVAEFYVIDQLGNRARSSEQIIDIHLSRLDLRAPTVIGQSGNNFSPTQPQIRVMIPTGLLPSDLVFVNWTGSTAAADGSYTSPQRLVSAGLEFAVPRSVLAFSLNSPITVDYTVIRNGVSTTSPPLKLNILPLPASALIPPKIIDADANNVLDVNALGTKDATIHGLLWTLIEAGQQVWLWLEGKKADGSAHNLTVWNGGGNYVNATWLNQGFWPRTFANSFLKQLGHNTPLTLHFLVALDKSNIKDNAVVFPLRTYTIRSVALVAPTITSVKDLSGWEIPDNGYTVHKEATVSGTAPAGQEVEVFVGSLAKGKAKAATNGAWSLPLTGLKQDVPLSIKAVGQYATNPSSNVRKLTVVYGQRPAITAAHDASGVVIANGGTTSDTSVTLSGTANAFLEVEIFDGTTSKGKVKADGSGKWRFTLTGLTRASHGFTAKALYGSSTVSPVWTVIVGQEVAPTITSVKGTINTSEIANGASTYEKKIVLTGAASPNALVEIYDGSVRKGQIKVNASGVWTQTVSELIAGLHSFTVKAVYGSGAVSAQRKLTVQVVLSENFDSYPSRTITAGGQITLPSMTIAFSGGSGSLGITALSSIKPTHGGPFSAIANRSSGQILEMHVDASGTSQDMRINFNWSYSAVSCYCRFAQFSDISVYFYNQTNQQIQHEYLLNQAEPQLVSCTSSENNIWSMRIVTKRMDLIAFDFFTMQRR</sequence>
<dbReference type="Gene3D" id="2.60.40.10">
    <property type="entry name" value="Immunoglobulins"/>
    <property type="match status" value="3"/>
</dbReference>
<evidence type="ECO:0008006" key="3">
    <source>
        <dbReference type="Google" id="ProtNLM"/>
    </source>
</evidence>
<dbReference type="InterPro" id="IPR013783">
    <property type="entry name" value="Ig-like_fold"/>
</dbReference>
<organism evidence="1 2">
    <name type="scientific">Pseudomonas moraviensis</name>
    <dbReference type="NCBI Taxonomy" id="321662"/>
    <lineage>
        <taxon>Bacteria</taxon>
        <taxon>Pseudomonadati</taxon>
        <taxon>Pseudomonadota</taxon>
        <taxon>Gammaproteobacteria</taxon>
        <taxon>Pseudomonadales</taxon>
        <taxon>Pseudomonadaceae</taxon>
        <taxon>Pseudomonas</taxon>
    </lineage>
</organism>
<dbReference type="RefSeq" id="WP_095667210.1">
    <property type="nucleotide sequence ID" value="NZ_NRSS01000004.1"/>
</dbReference>
<reference evidence="1 2" key="1">
    <citation type="submission" date="2017-08" db="EMBL/GenBank/DDBJ databases">
        <title>Draft Genome Sequence of Pseudomonas moraviensis TYU6, isolated from Taxus cuspidata by using PacBio Single-Molecule Real-Time Technology.</title>
        <authorList>
            <person name="Baek K.-H."/>
            <person name="Mishra A.K."/>
        </authorList>
    </citation>
    <scope>NUCLEOTIDE SEQUENCE [LARGE SCALE GENOMIC DNA]</scope>
    <source>
        <strain evidence="1 2">TYU6</strain>
    </source>
</reference>
<evidence type="ECO:0000313" key="1">
    <source>
        <dbReference type="EMBL" id="PAW54863.1"/>
    </source>
</evidence>
<dbReference type="EMBL" id="NRST01000001">
    <property type="protein sequence ID" value="PAW54863.1"/>
    <property type="molecule type" value="Genomic_DNA"/>
</dbReference>
<gene>
    <name evidence="1" type="ORF">CKQ80_05970</name>
</gene>